<dbReference type="AlphaFoldDB" id="A0A379MMP4"/>
<gene>
    <name evidence="1" type="ORF">NCTC11190_00073</name>
</gene>
<keyword evidence="2" id="KW-1185">Reference proteome</keyword>
<dbReference type="Proteomes" id="UP000255233">
    <property type="component" value="Unassembled WGS sequence"/>
</dbReference>
<evidence type="ECO:0000313" key="1">
    <source>
        <dbReference type="EMBL" id="SUE32891.1"/>
    </source>
</evidence>
<name>A0A379MMP4_9BACT</name>
<dbReference type="OrthoDB" id="982482at2"/>
<protein>
    <submittedName>
        <fullName evidence="1">Gliding motility-associated lipoprotein GldH</fullName>
    </submittedName>
</protein>
<proteinExistence type="predicted"/>
<dbReference type="EMBL" id="UGVL01000001">
    <property type="protein sequence ID" value="SUE32891.1"/>
    <property type="molecule type" value="Genomic_DNA"/>
</dbReference>
<dbReference type="InterPro" id="IPR020018">
    <property type="entry name" value="Motility-assoc_lipoprot_GldH"/>
</dbReference>
<accession>A0A379MMP4</accession>
<keyword evidence="1" id="KW-0449">Lipoprotein</keyword>
<organism evidence="1 2">
    <name type="scientific">Rikenella microfusus</name>
    <dbReference type="NCBI Taxonomy" id="28139"/>
    <lineage>
        <taxon>Bacteria</taxon>
        <taxon>Pseudomonadati</taxon>
        <taxon>Bacteroidota</taxon>
        <taxon>Bacteroidia</taxon>
        <taxon>Bacteroidales</taxon>
        <taxon>Rikenellaceae</taxon>
        <taxon>Rikenella</taxon>
    </lineage>
</organism>
<sequence>MAGNGRNTAGAGPRRRPGAKPTIRAALAAILAAATGCAGGDYLEMYDLPVSGWPADRAVVFRFRPDSAQTAEGGSRWIDLTVRHTPEFPYTDLLLEVKGVAPDKSFWTDTVSLPLGTTGGNGVPRWAGRAYSNHYDFTCRYRSGIRYGAAGGYALSIRQLTDGDTLRGILSVGIVACGAKADRPR</sequence>
<evidence type="ECO:0000313" key="2">
    <source>
        <dbReference type="Proteomes" id="UP000255233"/>
    </source>
</evidence>
<dbReference type="STRING" id="880526.GCA_000427365_01365"/>
<dbReference type="Pfam" id="PF14109">
    <property type="entry name" value="GldH_lipo"/>
    <property type="match status" value="1"/>
</dbReference>
<reference evidence="1 2" key="1">
    <citation type="submission" date="2018-06" db="EMBL/GenBank/DDBJ databases">
        <authorList>
            <consortium name="Pathogen Informatics"/>
            <person name="Doyle S."/>
        </authorList>
    </citation>
    <scope>NUCLEOTIDE SEQUENCE [LARGE SCALE GENOMIC DNA]</scope>
    <source>
        <strain evidence="1 2">NCTC11190</strain>
    </source>
</reference>